<feature type="modified residue" description="S-(dipyrrolylmethanemethyl)cysteine" evidence="8">
    <location>
        <position position="250"/>
    </location>
</feature>
<dbReference type="FunFam" id="3.40.190.10:FF:000005">
    <property type="entry name" value="Porphobilinogen deaminase"/>
    <property type="match status" value="1"/>
</dbReference>
<evidence type="ECO:0000313" key="12">
    <source>
        <dbReference type="Proteomes" id="UP001213664"/>
    </source>
</evidence>
<comment type="pathway">
    <text evidence="2">Porphyrin-containing compound metabolism; protoporphyrin-IX biosynthesis; coproporphyrinogen-III from 5-aminolevulinate: step 2/4.</text>
</comment>
<dbReference type="GO" id="GO:0005737">
    <property type="term" value="C:cytoplasm"/>
    <property type="evidence" value="ECO:0007669"/>
    <property type="project" value="UniProtKB-UniRule"/>
</dbReference>
<accession>A0AAJ5X516</accession>
<dbReference type="SUPFAM" id="SSF53850">
    <property type="entry name" value="Periplasmic binding protein-like II"/>
    <property type="match status" value="1"/>
</dbReference>
<comment type="catalytic activity">
    <reaction evidence="7 8">
        <text>4 porphobilinogen + H2O = hydroxymethylbilane + 4 NH4(+)</text>
        <dbReference type="Rhea" id="RHEA:13185"/>
        <dbReference type="ChEBI" id="CHEBI:15377"/>
        <dbReference type="ChEBI" id="CHEBI:28938"/>
        <dbReference type="ChEBI" id="CHEBI:57845"/>
        <dbReference type="ChEBI" id="CHEBI:58126"/>
        <dbReference type="EC" id="2.5.1.61"/>
    </reaction>
</comment>
<comment type="similarity">
    <text evidence="3 8">Belongs to the HMBS family.</text>
</comment>
<dbReference type="InterPro" id="IPR022419">
    <property type="entry name" value="Porphobilin_deaminase_cofac_BS"/>
</dbReference>
<reference evidence="11" key="1">
    <citation type="submission" date="2023-03" db="EMBL/GenBank/DDBJ databases">
        <title>Andean soil-derived lignocellulolytic bacterial consortium as a source of novel taxa and putative plastic-active enzymes.</title>
        <authorList>
            <person name="Diaz-Garcia L."/>
            <person name="Chuvochina M."/>
            <person name="Feuerriegel G."/>
            <person name="Bunk B."/>
            <person name="Sproer C."/>
            <person name="Streit W.R."/>
            <person name="Rodriguez L.M."/>
            <person name="Overmann J."/>
            <person name="Jimenez D.J."/>
        </authorList>
    </citation>
    <scope>NUCLEOTIDE SEQUENCE</scope>
    <source>
        <strain evidence="11">MAG 833</strain>
    </source>
</reference>
<dbReference type="EC" id="2.5.1.61" evidence="8"/>
<evidence type="ECO:0000259" key="10">
    <source>
        <dbReference type="Pfam" id="PF03900"/>
    </source>
</evidence>
<dbReference type="HAMAP" id="MF_00260">
    <property type="entry name" value="Porphobil_deam"/>
    <property type="match status" value="1"/>
</dbReference>
<evidence type="ECO:0000256" key="5">
    <source>
        <dbReference type="ARBA" id="ARBA00022679"/>
    </source>
</evidence>
<protein>
    <recommendedName>
        <fullName evidence="8">Porphobilinogen deaminase</fullName>
        <shortName evidence="8">PBG</shortName>
        <ecNumber evidence="8">2.5.1.61</ecNumber>
    </recommendedName>
    <alternativeName>
        <fullName evidence="8">Hydroxymethylbilane synthase</fullName>
        <shortName evidence="8">HMBS</shortName>
    </alternativeName>
    <alternativeName>
        <fullName evidence="8">Pre-uroporphyrinogen synthase</fullName>
    </alternativeName>
</protein>
<dbReference type="Gene3D" id="3.40.190.10">
    <property type="entry name" value="Periplasmic binding protein-like II"/>
    <property type="match status" value="2"/>
</dbReference>
<evidence type="ECO:0000256" key="8">
    <source>
        <dbReference type="HAMAP-Rule" id="MF_00260"/>
    </source>
</evidence>
<dbReference type="PIRSF" id="PIRSF001438">
    <property type="entry name" value="4pyrrol_synth_OHMeBilane_synth"/>
    <property type="match status" value="1"/>
</dbReference>
<comment type="cofactor">
    <cofactor evidence="8">
        <name>dipyrromethane</name>
        <dbReference type="ChEBI" id="CHEBI:60342"/>
    </cofactor>
    <text evidence="8">Binds 1 dipyrromethane group covalently.</text>
</comment>
<evidence type="ECO:0000256" key="4">
    <source>
        <dbReference type="ARBA" id="ARBA00011245"/>
    </source>
</evidence>
<dbReference type="Pfam" id="PF03900">
    <property type="entry name" value="Porphobil_deamC"/>
    <property type="match status" value="1"/>
</dbReference>
<name>A0AAJ5X516_9CAUL</name>
<dbReference type="InterPro" id="IPR022418">
    <property type="entry name" value="Porphobilinogen_deaminase_C"/>
</dbReference>
<keyword evidence="6 8" id="KW-0627">Porphyrin biosynthesis</keyword>
<evidence type="ECO:0000256" key="7">
    <source>
        <dbReference type="ARBA" id="ARBA00048169"/>
    </source>
</evidence>
<dbReference type="EMBL" id="CP119326">
    <property type="protein sequence ID" value="WEK40515.1"/>
    <property type="molecule type" value="Genomic_DNA"/>
</dbReference>
<sequence>MTFPLRIGTRRSKLALAQSGMMQRAIGRALGVPEAEIQTAVPLVEIVTTGDRVQDRRLLEIGGKALFTKEIEEALLDGRIDIAIHSMKDVPAEQPDGLCIAAIPQREDARDAFVSRDFDSFDALPFGARLGTASLRRQAQALALRPDLKVEMLRGNIDTRLRRAADGEFDAILLAVSGMTRLGVTDHIREKLSLDAFLPAPGQGALALQTRASDIDAERNAPWVAVLNHAETALCVAAERGAMTALEGSCRTAVGAYARIADDILHLTTEMLSPDGSARWRRVGELPQADAAAARALGQRLGAEVHAFAGDQEVDPATLDG</sequence>
<dbReference type="SUPFAM" id="SSF54782">
    <property type="entry name" value="Porphobilinogen deaminase (hydroxymethylbilane synthase), C-terminal domain"/>
    <property type="match status" value="1"/>
</dbReference>
<comment type="miscellaneous">
    <text evidence="8">The porphobilinogen subunits are added to the dipyrromethane group.</text>
</comment>
<dbReference type="InterPro" id="IPR036803">
    <property type="entry name" value="Porphobilinogen_deaminase_C_sf"/>
</dbReference>
<dbReference type="Proteomes" id="UP001213664">
    <property type="component" value="Chromosome"/>
</dbReference>
<comment type="function">
    <text evidence="1 8">Tetrapolymerization of the monopyrrole PBG into the hydroxymethylbilane pre-uroporphyrinogen in several discrete steps.</text>
</comment>
<dbReference type="PROSITE" id="PS00533">
    <property type="entry name" value="PORPHOBILINOGEN_DEAM"/>
    <property type="match status" value="1"/>
</dbReference>
<evidence type="ECO:0000259" key="9">
    <source>
        <dbReference type="Pfam" id="PF01379"/>
    </source>
</evidence>
<dbReference type="NCBIfam" id="TIGR00212">
    <property type="entry name" value="hemC"/>
    <property type="match status" value="1"/>
</dbReference>
<evidence type="ECO:0000256" key="2">
    <source>
        <dbReference type="ARBA" id="ARBA00004735"/>
    </source>
</evidence>
<evidence type="ECO:0000256" key="6">
    <source>
        <dbReference type="ARBA" id="ARBA00023244"/>
    </source>
</evidence>
<gene>
    <name evidence="8 11" type="primary">hemC</name>
    <name evidence="11" type="ORF">P0Y50_02595</name>
</gene>
<evidence type="ECO:0000256" key="3">
    <source>
        <dbReference type="ARBA" id="ARBA00005638"/>
    </source>
</evidence>
<dbReference type="PANTHER" id="PTHR11557:SF0">
    <property type="entry name" value="PORPHOBILINOGEN DEAMINASE"/>
    <property type="match status" value="1"/>
</dbReference>
<dbReference type="InterPro" id="IPR000860">
    <property type="entry name" value="HemC"/>
</dbReference>
<dbReference type="Pfam" id="PF01379">
    <property type="entry name" value="Porphobil_deam"/>
    <property type="match status" value="1"/>
</dbReference>
<organism evidence="11 12">
    <name type="scientific">Candidatus Brevundimonas colombiensis</name>
    <dbReference type="NCBI Taxonomy" id="3121376"/>
    <lineage>
        <taxon>Bacteria</taxon>
        <taxon>Pseudomonadati</taxon>
        <taxon>Pseudomonadota</taxon>
        <taxon>Alphaproteobacteria</taxon>
        <taxon>Caulobacterales</taxon>
        <taxon>Caulobacteraceae</taxon>
        <taxon>Brevundimonas</taxon>
    </lineage>
</organism>
<comment type="subunit">
    <text evidence="4 8">Monomer.</text>
</comment>
<dbReference type="InterPro" id="IPR022417">
    <property type="entry name" value="Porphobilin_deaminase_N"/>
</dbReference>
<dbReference type="AlphaFoldDB" id="A0AAJ5X516"/>
<dbReference type="PRINTS" id="PR00151">
    <property type="entry name" value="PORPHBDMNASE"/>
</dbReference>
<dbReference type="Gene3D" id="3.30.160.40">
    <property type="entry name" value="Porphobilinogen deaminase, C-terminal domain"/>
    <property type="match status" value="1"/>
</dbReference>
<feature type="domain" description="Porphobilinogen deaminase C-terminal" evidence="10">
    <location>
        <begin position="233"/>
        <end position="305"/>
    </location>
</feature>
<keyword evidence="5 8" id="KW-0808">Transferase</keyword>
<feature type="domain" description="Porphobilinogen deaminase N-terminal" evidence="9">
    <location>
        <begin position="5"/>
        <end position="216"/>
    </location>
</feature>
<dbReference type="GO" id="GO:0004418">
    <property type="term" value="F:hydroxymethylbilane synthase activity"/>
    <property type="evidence" value="ECO:0007669"/>
    <property type="project" value="UniProtKB-UniRule"/>
</dbReference>
<evidence type="ECO:0000313" key="11">
    <source>
        <dbReference type="EMBL" id="WEK40515.1"/>
    </source>
</evidence>
<dbReference type="GO" id="GO:0006782">
    <property type="term" value="P:protoporphyrinogen IX biosynthetic process"/>
    <property type="evidence" value="ECO:0007669"/>
    <property type="project" value="UniProtKB-UniRule"/>
</dbReference>
<evidence type="ECO:0000256" key="1">
    <source>
        <dbReference type="ARBA" id="ARBA00002869"/>
    </source>
</evidence>
<dbReference type="PANTHER" id="PTHR11557">
    <property type="entry name" value="PORPHOBILINOGEN DEAMINASE"/>
    <property type="match status" value="1"/>
</dbReference>
<proteinExistence type="inferred from homology"/>